<keyword evidence="7" id="KW-1185">Reference proteome</keyword>
<keyword evidence="2" id="KW-0805">Transcription regulation</keyword>
<dbReference type="Pfam" id="PF00392">
    <property type="entry name" value="GntR"/>
    <property type="match status" value="1"/>
</dbReference>
<keyword evidence="1" id="KW-0663">Pyridoxal phosphate</keyword>
<evidence type="ECO:0000256" key="2">
    <source>
        <dbReference type="ARBA" id="ARBA00023015"/>
    </source>
</evidence>
<proteinExistence type="predicted"/>
<evidence type="ECO:0000259" key="5">
    <source>
        <dbReference type="PROSITE" id="PS50949"/>
    </source>
</evidence>
<reference evidence="6" key="1">
    <citation type="submission" date="2022-10" db="EMBL/GenBank/DDBJ databases">
        <title>Roseovarius pelagicus sp. nov., isolated from Arctic seawater.</title>
        <authorList>
            <person name="Hong Y.W."/>
            <person name="Hwang C.Y."/>
        </authorList>
    </citation>
    <scope>NUCLEOTIDE SEQUENCE</scope>
    <source>
        <strain evidence="6">HL-MP18</strain>
    </source>
</reference>
<dbReference type="CDD" id="cd07377">
    <property type="entry name" value="WHTH_GntR"/>
    <property type="match status" value="1"/>
</dbReference>
<dbReference type="InterPro" id="IPR036388">
    <property type="entry name" value="WH-like_DNA-bd_sf"/>
</dbReference>
<evidence type="ECO:0000313" key="6">
    <source>
        <dbReference type="EMBL" id="UXX84329.1"/>
    </source>
</evidence>
<dbReference type="PROSITE" id="PS50949">
    <property type="entry name" value="HTH_GNTR"/>
    <property type="match status" value="1"/>
</dbReference>
<dbReference type="Proteomes" id="UP001064087">
    <property type="component" value="Chromosome"/>
</dbReference>
<protein>
    <submittedName>
        <fullName evidence="6">Winged helix-turn-helix domain-containing protein</fullName>
    </submittedName>
</protein>
<dbReference type="InterPro" id="IPR051446">
    <property type="entry name" value="HTH_trans_reg/aminotransferase"/>
</dbReference>
<feature type="domain" description="HTH gntR-type" evidence="5">
    <location>
        <begin position="20"/>
        <end position="88"/>
    </location>
</feature>
<dbReference type="SMART" id="SM00345">
    <property type="entry name" value="HTH_GNTR"/>
    <property type="match status" value="1"/>
</dbReference>
<gene>
    <name evidence="6" type="ORF">N7U68_06700</name>
</gene>
<evidence type="ECO:0000256" key="1">
    <source>
        <dbReference type="ARBA" id="ARBA00022898"/>
    </source>
</evidence>
<evidence type="ECO:0000256" key="3">
    <source>
        <dbReference type="ARBA" id="ARBA00023125"/>
    </source>
</evidence>
<dbReference type="PANTHER" id="PTHR46577:SF1">
    <property type="entry name" value="HTH-TYPE TRANSCRIPTIONAL REGULATORY PROTEIN GABR"/>
    <property type="match status" value="1"/>
</dbReference>
<keyword evidence="4" id="KW-0804">Transcription</keyword>
<dbReference type="EMBL" id="CP106738">
    <property type="protein sequence ID" value="UXX84329.1"/>
    <property type="molecule type" value="Genomic_DNA"/>
</dbReference>
<dbReference type="Gene3D" id="1.10.10.10">
    <property type="entry name" value="Winged helix-like DNA-binding domain superfamily/Winged helix DNA-binding domain"/>
    <property type="match status" value="1"/>
</dbReference>
<sequence length="184" mass="20258">MKQQAGALLSSIAIDRDAPRKVSVQLYLALRDIILSGGLGPGDRLPASRILAREVGVSRTTVIDAIERLVAEGMLVSRVGAGTFVSDILEHQRPTPPVAAPPVCRRPRRACRIPSTMRSKRMHRARSYLTAQVPSSRHCPRSMRFPLHIGRGFRPDICAVTARQLWDMARPQVIRDCAAPLPVT</sequence>
<evidence type="ECO:0000256" key="4">
    <source>
        <dbReference type="ARBA" id="ARBA00023163"/>
    </source>
</evidence>
<dbReference type="PRINTS" id="PR00035">
    <property type="entry name" value="HTHGNTR"/>
</dbReference>
<dbReference type="PANTHER" id="PTHR46577">
    <property type="entry name" value="HTH-TYPE TRANSCRIPTIONAL REGULATORY PROTEIN GABR"/>
    <property type="match status" value="1"/>
</dbReference>
<organism evidence="6 7">
    <name type="scientific">Roseovarius pelagicus</name>
    <dbReference type="NCBI Taxonomy" id="2980108"/>
    <lineage>
        <taxon>Bacteria</taxon>
        <taxon>Pseudomonadati</taxon>
        <taxon>Pseudomonadota</taxon>
        <taxon>Alphaproteobacteria</taxon>
        <taxon>Rhodobacterales</taxon>
        <taxon>Roseobacteraceae</taxon>
        <taxon>Roseovarius</taxon>
    </lineage>
</organism>
<evidence type="ECO:0000313" key="7">
    <source>
        <dbReference type="Proteomes" id="UP001064087"/>
    </source>
</evidence>
<keyword evidence="3" id="KW-0238">DNA-binding</keyword>
<dbReference type="InterPro" id="IPR000524">
    <property type="entry name" value="Tscrpt_reg_HTH_GntR"/>
</dbReference>
<accession>A0ABY6DDV0</accession>
<name>A0ABY6DDV0_9RHOB</name>
<dbReference type="SUPFAM" id="SSF46785">
    <property type="entry name" value="Winged helix' DNA-binding domain"/>
    <property type="match status" value="1"/>
</dbReference>
<dbReference type="RefSeq" id="WP_263048645.1">
    <property type="nucleotide sequence ID" value="NZ_CP106738.1"/>
</dbReference>
<dbReference type="InterPro" id="IPR036390">
    <property type="entry name" value="WH_DNA-bd_sf"/>
</dbReference>